<evidence type="ECO:0000313" key="1">
    <source>
        <dbReference type="EMBL" id="KAG7374983.1"/>
    </source>
</evidence>
<dbReference type="EMBL" id="JAGRRH010000001">
    <property type="protein sequence ID" value="KAG7374983.1"/>
    <property type="molecule type" value="Genomic_DNA"/>
</dbReference>
<comment type="caution">
    <text evidence="1">The sequence shown here is derived from an EMBL/GenBank/DDBJ whole genome shotgun (WGS) entry which is preliminary data.</text>
</comment>
<dbReference type="Proteomes" id="UP000693970">
    <property type="component" value="Unassembled WGS sequence"/>
</dbReference>
<dbReference type="AlphaFoldDB" id="A0A9K3Q8J5"/>
<dbReference type="InterPro" id="IPR050715">
    <property type="entry name" value="LRR-SigEffector_domain"/>
</dbReference>
<keyword evidence="2" id="KW-1185">Reference proteome</keyword>
<protein>
    <submittedName>
        <fullName evidence="1">Uncharacterized protein</fullName>
    </submittedName>
</protein>
<evidence type="ECO:0000313" key="2">
    <source>
        <dbReference type="Proteomes" id="UP000693970"/>
    </source>
</evidence>
<name>A0A9K3Q8J5_9STRA</name>
<dbReference type="PANTHER" id="PTHR45752">
    <property type="entry name" value="LEUCINE-RICH REPEAT-CONTAINING"/>
    <property type="match status" value="1"/>
</dbReference>
<dbReference type="PANTHER" id="PTHR45752:SF195">
    <property type="entry name" value="LEUCINE-RICH REPEAT (LRR) FAMILY PROTEIN-RELATED"/>
    <property type="match status" value="1"/>
</dbReference>
<accession>A0A9K3Q8J5</accession>
<reference evidence="1" key="1">
    <citation type="journal article" date="2021" name="Sci. Rep.">
        <title>Diploid genomic architecture of Nitzschia inconspicua, an elite biomass production diatom.</title>
        <authorList>
            <person name="Oliver A."/>
            <person name="Podell S."/>
            <person name="Pinowska A."/>
            <person name="Traller J.C."/>
            <person name="Smith S.R."/>
            <person name="McClure R."/>
            <person name="Beliaev A."/>
            <person name="Bohutskyi P."/>
            <person name="Hill E.A."/>
            <person name="Rabines A."/>
            <person name="Zheng H."/>
            <person name="Allen L.Z."/>
            <person name="Kuo A."/>
            <person name="Grigoriev I.V."/>
            <person name="Allen A.E."/>
            <person name="Hazlebeck D."/>
            <person name="Allen E.E."/>
        </authorList>
    </citation>
    <scope>NUCLEOTIDE SEQUENCE</scope>
    <source>
        <strain evidence="1">Hildebrandi</strain>
    </source>
</reference>
<gene>
    <name evidence="1" type="ORF">IV203_014078</name>
</gene>
<sequence length="639" mass="73401">MATKRKIRSTIKIVSKLKHGPHDKAKEVWVDADDWEITNGIHSAFNLTAMLPRCNDSHGLLRLVDIDEEDDQKRIIGFKLLVETEFQQQLDQPLPDMSRLDALKSLTVDLMYGYEYRYLGIGDLPNLEKLQVGSLLPHFPLRSVFQYSFPRPRPLPSLKYLDLKDCRMLEAIPEEIGLLGQSLEHLEMDVSWIVHTLFSRKRYAEMLEVFPQSMKQLTNLKFVHLRCITPCEVVSVDTAPVFSCWTKLQMIRTSVDGLKILFPSPDDDSVFHPYSCWPLLRTAIVRLPTIGGETQHRIACAFRTLATWKQIETLAFHRSSGDQYFVPLSMLSPLAKNLTKLSLRTDTPLRDQSPETLVSLQGLHFFTKLKEFHIHRAQFVPHTSYKIDMDMQAQEVTHVPPSMTRLELVQCTGFFSKETMAIHCLSQTLDLSNLTVFRLSKTGSELGDEEFASLCTNIFQKCSRIQEIDLSDGNICHLNIESRNQTDKITIPGDLVASCLPSHSLRVLDLSRNTALSLPDGTPAEKDANIRALWYWAAKFPYLGYLGKFNMLFLGRLGEDFGRLGEYYRLIHHLALNRARSRILMEQRVSPGLWAYILERSQRAFDDYPGYLISYNRKQEPDAIFHLLMERGAKEIFNF</sequence>
<organism evidence="1 2">
    <name type="scientific">Nitzschia inconspicua</name>
    <dbReference type="NCBI Taxonomy" id="303405"/>
    <lineage>
        <taxon>Eukaryota</taxon>
        <taxon>Sar</taxon>
        <taxon>Stramenopiles</taxon>
        <taxon>Ochrophyta</taxon>
        <taxon>Bacillariophyta</taxon>
        <taxon>Bacillariophyceae</taxon>
        <taxon>Bacillariophycidae</taxon>
        <taxon>Bacillariales</taxon>
        <taxon>Bacillariaceae</taxon>
        <taxon>Nitzschia</taxon>
    </lineage>
</organism>
<proteinExistence type="predicted"/>
<dbReference type="OrthoDB" id="55638at2759"/>
<reference evidence="1" key="2">
    <citation type="submission" date="2021-04" db="EMBL/GenBank/DDBJ databases">
        <authorList>
            <person name="Podell S."/>
        </authorList>
    </citation>
    <scope>NUCLEOTIDE SEQUENCE</scope>
    <source>
        <strain evidence="1">Hildebrandi</strain>
    </source>
</reference>